<reference evidence="1 2" key="1">
    <citation type="submission" date="2016-10" db="EMBL/GenBank/DDBJ databases">
        <authorList>
            <person name="de Groot N.N."/>
        </authorList>
    </citation>
    <scope>NUCLEOTIDE SEQUENCE [LARGE SCALE GENOMIC DNA]</scope>
    <source>
        <strain evidence="1 2">DSM 19547</strain>
    </source>
</reference>
<keyword evidence="2" id="KW-1185">Reference proteome</keyword>
<accession>A0A1I5PDC9</accession>
<protein>
    <recommendedName>
        <fullName evidence="3">Response regulatory domain-containing protein</fullName>
    </recommendedName>
</protein>
<dbReference type="EMBL" id="FOXA01000005">
    <property type="protein sequence ID" value="SFP32102.1"/>
    <property type="molecule type" value="Genomic_DNA"/>
</dbReference>
<evidence type="ECO:0000313" key="1">
    <source>
        <dbReference type="EMBL" id="SFP32102.1"/>
    </source>
</evidence>
<proteinExistence type="predicted"/>
<dbReference type="Proteomes" id="UP000199356">
    <property type="component" value="Unassembled WGS sequence"/>
</dbReference>
<evidence type="ECO:0008006" key="3">
    <source>
        <dbReference type="Google" id="ProtNLM"/>
    </source>
</evidence>
<evidence type="ECO:0000313" key="2">
    <source>
        <dbReference type="Proteomes" id="UP000199356"/>
    </source>
</evidence>
<name>A0A1I5PDC9_9RHOB</name>
<sequence length="128" mass="13653">MAAKDSLVFSSGRYLILEKNAVVASDLLEAIREVDPEAEVFVCGTYRSAEDHVAMTPGLDVAFIHVRRDDPEPDALIRGLRGHAAQVVLIENADVRFGKTALLNLPFVTESVAAALNGLVVDGPQPAG</sequence>
<gene>
    <name evidence="1" type="ORF">SAMN04488047_10551</name>
</gene>
<dbReference type="RefSeq" id="WP_093420184.1">
    <property type="nucleotide sequence ID" value="NZ_FOXA01000005.1"/>
</dbReference>
<dbReference type="AlphaFoldDB" id="A0A1I5PDC9"/>
<dbReference type="STRING" id="441119.SAMN04488047_10551"/>
<organism evidence="1 2">
    <name type="scientific">Tranquillimonas alkanivorans</name>
    <dbReference type="NCBI Taxonomy" id="441119"/>
    <lineage>
        <taxon>Bacteria</taxon>
        <taxon>Pseudomonadati</taxon>
        <taxon>Pseudomonadota</taxon>
        <taxon>Alphaproteobacteria</taxon>
        <taxon>Rhodobacterales</taxon>
        <taxon>Roseobacteraceae</taxon>
        <taxon>Tranquillimonas</taxon>
    </lineage>
</organism>